<evidence type="ECO:0008006" key="3">
    <source>
        <dbReference type="Google" id="ProtNLM"/>
    </source>
</evidence>
<evidence type="ECO:0000313" key="1">
    <source>
        <dbReference type="EMBL" id="MBB3988183.1"/>
    </source>
</evidence>
<accession>A0A7W6DXV8</accession>
<proteinExistence type="predicted"/>
<evidence type="ECO:0000313" key="2">
    <source>
        <dbReference type="Proteomes" id="UP000541426"/>
    </source>
</evidence>
<protein>
    <recommendedName>
        <fullName evidence="3">Glycosyl transferase family 2</fullName>
    </recommendedName>
</protein>
<dbReference type="Proteomes" id="UP000541426">
    <property type="component" value="Unassembled WGS sequence"/>
</dbReference>
<dbReference type="EMBL" id="JACIEJ010000017">
    <property type="protein sequence ID" value="MBB3988183.1"/>
    <property type="molecule type" value="Genomic_DNA"/>
</dbReference>
<comment type="caution">
    <text evidence="1">The sequence shown here is derived from an EMBL/GenBank/DDBJ whole genome shotgun (WGS) entry which is preliminary data.</text>
</comment>
<dbReference type="Pfam" id="PF13704">
    <property type="entry name" value="Glyco_tranf_2_4"/>
    <property type="match status" value="1"/>
</dbReference>
<dbReference type="RefSeq" id="WP_183969817.1">
    <property type="nucleotide sequence ID" value="NZ_BAABBZ010000016.1"/>
</dbReference>
<dbReference type="AlphaFoldDB" id="A0A7W6DXV8"/>
<reference evidence="1 2" key="1">
    <citation type="submission" date="2020-08" db="EMBL/GenBank/DDBJ databases">
        <title>Genomic Encyclopedia of Type Strains, Phase IV (KMG-IV): sequencing the most valuable type-strain genomes for metagenomic binning, comparative biology and taxonomic classification.</title>
        <authorList>
            <person name="Goeker M."/>
        </authorList>
    </citation>
    <scope>NUCLEOTIDE SEQUENCE [LARGE SCALE GENOMIC DNA]</scope>
    <source>
        <strain evidence="1 2">DSM 102235</strain>
    </source>
</reference>
<organism evidence="1 2">
    <name type="scientific">Sagittula marina</name>
    <dbReference type="NCBI Taxonomy" id="943940"/>
    <lineage>
        <taxon>Bacteria</taxon>
        <taxon>Pseudomonadati</taxon>
        <taxon>Pseudomonadota</taxon>
        <taxon>Alphaproteobacteria</taxon>
        <taxon>Rhodobacterales</taxon>
        <taxon>Roseobacteraceae</taxon>
        <taxon>Sagittula</taxon>
    </lineage>
</organism>
<gene>
    <name evidence="1" type="ORF">GGQ68_004539</name>
</gene>
<name>A0A7W6DXV8_9RHOB</name>
<keyword evidence="2" id="KW-1185">Reference proteome</keyword>
<sequence length="311" mass="35231">MIRWGTVSTVKASLDAIQRFAAWHLEHGAHRIYLYLDDDVPETLAALKTHPKLRVIHTDAAYWAKRNGRPVKHQTRQSLNARHCNNRKVEVDWLAHIDVDEFLVPTRPIGDQLAGLPDGALCARIRPIEALAPGPGTTPGETVFKAFHIDQAKRQKAAEDCFPNFGAHLSGGFLSHVAGKLFFRTGLKGLQIKIHNVSLNGAQNPGQEALPDTELAHFHADSWEHFRHAYRFRLDRGSYRDELKPQVRRTGALSHHELFNALEAQGGEQELRKFFNEVCLATPGLCDRLTKHGLLRRHRMDLETLRDKHFS</sequence>